<dbReference type="InterPro" id="IPR000073">
    <property type="entry name" value="AB_hydrolase_1"/>
</dbReference>
<dbReference type="InterPro" id="IPR000639">
    <property type="entry name" value="Epox_hydrolase-like"/>
</dbReference>
<evidence type="ECO:0000313" key="3">
    <source>
        <dbReference type="Proteomes" id="UP000050417"/>
    </source>
</evidence>
<proteinExistence type="predicted"/>
<dbReference type="PRINTS" id="PR00412">
    <property type="entry name" value="EPOXHYDRLASE"/>
</dbReference>
<dbReference type="Proteomes" id="UP000050417">
    <property type="component" value="Unassembled WGS sequence"/>
</dbReference>
<dbReference type="InterPro" id="IPR050266">
    <property type="entry name" value="AB_hydrolase_sf"/>
</dbReference>
<comment type="caution">
    <text evidence="2">The sequence shown here is derived from an EMBL/GenBank/DDBJ whole genome shotgun (WGS) entry which is preliminary data.</text>
</comment>
<reference evidence="2 3" key="1">
    <citation type="submission" date="2015-07" db="EMBL/GenBank/DDBJ databases">
        <title>Genome sequence of Ornatilinea apprima DSM 23815.</title>
        <authorList>
            <person name="Hemp J."/>
            <person name="Ward L.M."/>
            <person name="Pace L.A."/>
            <person name="Fischer W.W."/>
        </authorList>
    </citation>
    <scope>NUCLEOTIDE SEQUENCE [LARGE SCALE GENOMIC DNA]</scope>
    <source>
        <strain evidence="2 3">P3M-1</strain>
    </source>
</reference>
<dbReference type="GO" id="GO:0003824">
    <property type="term" value="F:catalytic activity"/>
    <property type="evidence" value="ECO:0007669"/>
    <property type="project" value="InterPro"/>
</dbReference>
<evidence type="ECO:0000259" key="1">
    <source>
        <dbReference type="Pfam" id="PF00561"/>
    </source>
</evidence>
<protein>
    <recommendedName>
        <fullName evidence="1">AB hydrolase-1 domain-containing protein</fullName>
    </recommendedName>
</protein>
<feature type="domain" description="AB hydrolase-1" evidence="1">
    <location>
        <begin position="26"/>
        <end position="258"/>
    </location>
</feature>
<dbReference type="AlphaFoldDB" id="A0A0P6XCV1"/>
<evidence type="ECO:0000313" key="2">
    <source>
        <dbReference type="EMBL" id="KPL78084.1"/>
    </source>
</evidence>
<sequence>MIKTTKSYFDLGDGQLYYETAGEGMPLVLSHAAFLDSRMFDTIWEPLAKHFHVIRYDMRGFGKSSPVTGALCRRNDLVQMLNHLDVTEAHLVGCSNGGQISLDLALEQPQRFKSLTLVDSTPSGFELQVEPPRYIMEMFDAMQHGDMDRSSELQIRVWLDGEQREPDQVDSTLRKKALEMNRIPVAQNTFFAADMQPASPLTPPAIARLESVNCPTWIVAGALDHCEVLRAADEMVKRIPDARKTIIESSGHVPSYEQPERFVKLLLDFLSRIH</sequence>
<keyword evidence="3" id="KW-1185">Reference proteome</keyword>
<organism evidence="2 3">
    <name type="scientific">Ornatilinea apprima</name>
    <dbReference type="NCBI Taxonomy" id="1134406"/>
    <lineage>
        <taxon>Bacteria</taxon>
        <taxon>Bacillati</taxon>
        <taxon>Chloroflexota</taxon>
        <taxon>Anaerolineae</taxon>
        <taxon>Anaerolineales</taxon>
        <taxon>Anaerolineaceae</taxon>
        <taxon>Ornatilinea</taxon>
    </lineage>
</organism>
<dbReference type="SUPFAM" id="SSF53474">
    <property type="entry name" value="alpha/beta-Hydrolases"/>
    <property type="match status" value="1"/>
</dbReference>
<gene>
    <name evidence="2" type="ORF">ADN00_07870</name>
</gene>
<dbReference type="EMBL" id="LGCL01000020">
    <property type="protein sequence ID" value="KPL78084.1"/>
    <property type="molecule type" value="Genomic_DNA"/>
</dbReference>
<dbReference type="PRINTS" id="PR00111">
    <property type="entry name" value="ABHYDROLASE"/>
</dbReference>
<dbReference type="Pfam" id="PF00561">
    <property type="entry name" value="Abhydrolase_1"/>
    <property type="match status" value="1"/>
</dbReference>
<dbReference type="STRING" id="1134406.ADN00_07870"/>
<dbReference type="PANTHER" id="PTHR43798">
    <property type="entry name" value="MONOACYLGLYCEROL LIPASE"/>
    <property type="match status" value="1"/>
</dbReference>
<dbReference type="InterPro" id="IPR029058">
    <property type="entry name" value="AB_hydrolase_fold"/>
</dbReference>
<name>A0A0P6XCV1_9CHLR</name>
<accession>A0A0P6XCV1</accession>
<dbReference type="Gene3D" id="3.40.50.1820">
    <property type="entry name" value="alpha/beta hydrolase"/>
    <property type="match status" value="1"/>
</dbReference>